<keyword evidence="2" id="KW-1185">Reference proteome</keyword>
<dbReference type="EMBL" id="MU266359">
    <property type="protein sequence ID" value="KAH7927919.1"/>
    <property type="molecule type" value="Genomic_DNA"/>
</dbReference>
<name>A0ACB8BR91_9AGAM</name>
<dbReference type="Proteomes" id="UP000790709">
    <property type="component" value="Unassembled WGS sequence"/>
</dbReference>
<reference evidence="1" key="1">
    <citation type="journal article" date="2021" name="New Phytol.">
        <title>Evolutionary innovations through gain and loss of genes in the ectomycorrhizal Boletales.</title>
        <authorList>
            <person name="Wu G."/>
            <person name="Miyauchi S."/>
            <person name="Morin E."/>
            <person name="Kuo A."/>
            <person name="Drula E."/>
            <person name="Varga T."/>
            <person name="Kohler A."/>
            <person name="Feng B."/>
            <person name="Cao Y."/>
            <person name="Lipzen A."/>
            <person name="Daum C."/>
            <person name="Hundley H."/>
            <person name="Pangilinan J."/>
            <person name="Johnson J."/>
            <person name="Barry K."/>
            <person name="LaButti K."/>
            <person name="Ng V."/>
            <person name="Ahrendt S."/>
            <person name="Min B."/>
            <person name="Choi I.G."/>
            <person name="Park H."/>
            <person name="Plett J.M."/>
            <person name="Magnuson J."/>
            <person name="Spatafora J.W."/>
            <person name="Nagy L.G."/>
            <person name="Henrissat B."/>
            <person name="Grigoriev I.V."/>
            <person name="Yang Z.L."/>
            <person name="Xu J."/>
            <person name="Martin F.M."/>
        </authorList>
    </citation>
    <scope>NUCLEOTIDE SEQUENCE</scope>
    <source>
        <strain evidence="1">KUC20120723A-06</strain>
    </source>
</reference>
<protein>
    <submittedName>
        <fullName evidence="1">Transcription factor Pcc1</fullName>
    </submittedName>
</protein>
<sequence length="90" mass="10263">MQAERRSVRIPFATQKHAMIAKQVIEVDSELQRHGVKRTLTVEGDDLLVTFTTLTIRLARLTINGFLENIDLVIRTISEFGDEAERQSHS</sequence>
<evidence type="ECO:0000313" key="2">
    <source>
        <dbReference type="Proteomes" id="UP000790709"/>
    </source>
</evidence>
<proteinExistence type="predicted"/>
<accession>A0ACB8BR91</accession>
<evidence type="ECO:0000313" key="1">
    <source>
        <dbReference type="EMBL" id="KAH7927919.1"/>
    </source>
</evidence>
<gene>
    <name evidence="1" type="ORF">BV22DRAFT_1005899</name>
</gene>
<organism evidence="1 2">
    <name type="scientific">Leucogyrophana mollusca</name>
    <dbReference type="NCBI Taxonomy" id="85980"/>
    <lineage>
        <taxon>Eukaryota</taxon>
        <taxon>Fungi</taxon>
        <taxon>Dikarya</taxon>
        <taxon>Basidiomycota</taxon>
        <taxon>Agaricomycotina</taxon>
        <taxon>Agaricomycetes</taxon>
        <taxon>Agaricomycetidae</taxon>
        <taxon>Boletales</taxon>
        <taxon>Boletales incertae sedis</taxon>
        <taxon>Leucogyrophana</taxon>
    </lineage>
</organism>
<comment type="caution">
    <text evidence="1">The sequence shown here is derived from an EMBL/GenBank/DDBJ whole genome shotgun (WGS) entry which is preliminary data.</text>
</comment>